<evidence type="ECO:0000313" key="1">
    <source>
        <dbReference type="EMBL" id="KAF4354976.1"/>
    </source>
</evidence>
<protein>
    <submittedName>
        <fullName evidence="1">Uncharacterized protein</fullName>
    </submittedName>
</protein>
<dbReference type="AlphaFoldDB" id="A0A7J6E9D5"/>
<accession>A0A7J6E9D5</accession>
<evidence type="ECO:0000313" key="2">
    <source>
        <dbReference type="Proteomes" id="UP000583929"/>
    </source>
</evidence>
<proteinExistence type="predicted"/>
<comment type="caution">
    <text evidence="1">The sequence shown here is derived from an EMBL/GenBank/DDBJ whole genome shotgun (WGS) entry which is preliminary data.</text>
</comment>
<organism evidence="1 2">
    <name type="scientific">Cannabis sativa</name>
    <name type="common">Hemp</name>
    <name type="synonym">Marijuana</name>
    <dbReference type="NCBI Taxonomy" id="3483"/>
    <lineage>
        <taxon>Eukaryota</taxon>
        <taxon>Viridiplantae</taxon>
        <taxon>Streptophyta</taxon>
        <taxon>Embryophyta</taxon>
        <taxon>Tracheophyta</taxon>
        <taxon>Spermatophyta</taxon>
        <taxon>Magnoliopsida</taxon>
        <taxon>eudicotyledons</taxon>
        <taxon>Gunneridae</taxon>
        <taxon>Pentapetalae</taxon>
        <taxon>rosids</taxon>
        <taxon>fabids</taxon>
        <taxon>Rosales</taxon>
        <taxon>Cannabaceae</taxon>
        <taxon>Cannabis</taxon>
    </lineage>
</organism>
<dbReference type="Proteomes" id="UP000583929">
    <property type="component" value="Unassembled WGS sequence"/>
</dbReference>
<dbReference type="EMBL" id="JAATIQ010000463">
    <property type="protein sequence ID" value="KAF4354976.1"/>
    <property type="molecule type" value="Genomic_DNA"/>
</dbReference>
<reference evidence="1 2" key="1">
    <citation type="journal article" date="2020" name="bioRxiv">
        <title>Sequence and annotation of 42 cannabis genomes reveals extensive copy number variation in cannabinoid synthesis and pathogen resistance genes.</title>
        <authorList>
            <person name="Mckernan K.J."/>
            <person name="Helbert Y."/>
            <person name="Kane L.T."/>
            <person name="Ebling H."/>
            <person name="Zhang L."/>
            <person name="Liu B."/>
            <person name="Eaton Z."/>
            <person name="Mclaughlin S."/>
            <person name="Kingan S."/>
            <person name="Baybayan P."/>
            <person name="Concepcion G."/>
            <person name="Jordan M."/>
            <person name="Riva A."/>
            <person name="Barbazuk W."/>
            <person name="Harkins T."/>
        </authorList>
    </citation>
    <scope>NUCLEOTIDE SEQUENCE [LARGE SCALE GENOMIC DNA]</scope>
    <source>
        <strain evidence="2">cv. Jamaican Lion 4</strain>
        <tissue evidence="1">Leaf</tissue>
    </source>
</reference>
<keyword evidence="2" id="KW-1185">Reference proteome</keyword>
<name>A0A7J6E9D5_CANSA</name>
<sequence length="111" mass="11929">MVARVGNLYGGGGTAESELRGFFFQRKSVAALVQKLIGHSPREVMAALASPDTGIGKMLIEMHDHLEHSVAVEMNVGCPESDALLLLRRVKSSFSSPQTRSLPVDPIDLSP</sequence>
<gene>
    <name evidence="1" type="ORF">G4B88_008451</name>
</gene>